<dbReference type="InterPro" id="IPR047801">
    <property type="entry name" value="Peptidase_C45"/>
</dbReference>
<evidence type="ECO:0000313" key="2">
    <source>
        <dbReference type="EMBL" id="SDC19423.1"/>
    </source>
</evidence>
<dbReference type="InterPro" id="IPR047794">
    <property type="entry name" value="C45_proenzyme-like"/>
</dbReference>
<dbReference type="PANTHER" id="PTHR34180">
    <property type="entry name" value="PEPTIDASE C45"/>
    <property type="match status" value="1"/>
</dbReference>
<dbReference type="Gene3D" id="3.60.60.10">
    <property type="entry name" value="Penicillin V Acylase, Chain A"/>
    <property type="match status" value="1"/>
</dbReference>
<dbReference type="NCBIfam" id="NF040521">
    <property type="entry name" value="C45_proenzyme"/>
    <property type="match status" value="1"/>
</dbReference>
<dbReference type="PANTHER" id="PTHR34180:SF1">
    <property type="entry name" value="BETA-ALANYL-DOPAMINE_CARCININE HYDROLASE"/>
    <property type="match status" value="1"/>
</dbReference>
<dbReference type="EMBL" id="FMZE01000001">
    <property type="protein sequence ID" value="SDC19423.1"/>
    <property type="molecule type" value="Genomic_DNA"/>
</dbReference>
<keyword evidence="2" id="KW-0012">Acyltransferase</keyword>
<dbReference type="Pfam" id="PF03417">
    <property type="entry name" value="AAT"/>
    <property type="match status" value="1"/>
</dbReference>
<proteinExistence type="predicted"/>
<keyword evidence="3" id="KW-1185">Reference proteome</keyword>
<reference evidence="2 3" key="1">
    <citation type="submission" date="2016-10" db="EMBL/GenBank/DDBJ databases">
        <authorList>
            <person name="de Groot N.N."/>
        </authorList>
    </citation>
    <scope>NUCLEOTIDE SEQUENCE [LARGE SCALE GENOMIC DNA]</scope>
    <source>
        <strain evidence="2 3">CGMCC 4.5506</strain>
    </source>
</reference>
<gene>
    <name evidence="2" type="ORF">SAMN05421630_101768</name>
</gene>
<dbReference type="STRING" id="530584.SAMN05421630_101768"/>
<dbReference type="GO" id="GO:0016746">
    <property type="term" value="F:acyltransferase activity"/>
    <property type="evidence" value="ECO:0007669"/>
    <property type="project" value="UniProtKB-KW"/>
</dbReference>
<organism evidence="2 3">
    <name type="scientific">Prauserella marina</name>
    <dbReference type="NCBI Taxonomy" id="530584"/>
    <lineage>
        <taxon>Bacteria</taxon>
        <taxon>Bacillati</taxon>
        <taxon>Actinomycetota</taxon>
        <taxon>Actinomycetes</taxon>
        <taxon>Pseudonocardiales</taxon>
        <taxon>Pseudonocardiaceae</taxon>
        <taxon>Prauserella</taxon>
    </lineage>
</organism>
<dbReference type="RefSeq" id="WP_245866021.1">
    <property type="nucleotide sequence ID" value="NZ_CP016353.1"/>
</dbReference>
<feature type="domain" description="Peptidase C45 hydrolase" evidence="1">
    <location>
        <begin position="151"/>
        <end position="294"/>
    </location>
</feature>
<evidence type="ECO:0000259" key="1">
    <source>
        <dbReference type="Pfam" id="PF03417"/>
    </source>
</evidence>
<dbReference type="InterPro" id="IPR005079">
    <property type="entry name" value="Peptidase_C45_hydrolase"/>
</dbReference>
<protein>
    <submittedName>
        <fullName evidence="2">Isopenicillin-N N-acyltransferase like protein</fullName>
    </submittedName>
</protein>
<accession>A0A1G6JL29</accession>
<name>A0A1G6JL29_9PSEU</name>
<dbReference type="Proteomes" id="UP000199494">
    <property type="component" value="Unassembled WGS sequence"/>
</dbReference>
<sequence length="362" mass="38075">MNSPVAVHASAETDPGAAGRELGAAHGEAIRRTCATYARLFAAHGLHPHHVRDHARAALSEIGSWAPHLAEEIEGIAHGCGLPVWRVGAVNARTEILAAADVTGEGECSTSVVLPGDGEPPRTVQTWDWHDILGGAMLVRTLVSPSGRAIATFTEHGVVGKIGVNDLGLGVHFNVLRHRSDGGRAGVPVHVVARRVLEEAATVDEALRIAATARLSASTVLTVVTRDEARCLELSPAGIGEVAPREGFLTHTNHFLAPELADGERTSAAESSTFERHAWLAGKAPALSAADPTARARALCAHRDDAAPVCAHADLALPEHRRWETLATISLDVTARTMHVHPGGPCAVGEESWLTVPAARPR</sequence>
<dbReference type="AlphaFoldDB" id="A0A1G6JL29"/>
<dbReference type="Gene3D" id="1.10.10.2120">
    <property type="match status" value="1"/>
</dbReference>
<evidence type="ECO:0000313" key="3">
    <source>
        <dbReference type="Proteomes" id="UP000199494"/>
    </source>
</evidence>
<keyword evidence="2" id="KW-0808">Transferase</keyword>